<accession>A0A5S4FVX4</accession>
<feature type="transmembrane region" description="Helical" evidence="1">
    <location>
        <begin position="6"/>
        <end position="28"/>
    </location>
</feature>
<dbReference type="EMBL" id="VCKY01000011">
    <property type="protein sequence ID" value="TMR24261.1"/>
    <property type="molecule type" value="Genomic_DNA"/>
</dbReference>
<evidence type="ECO:0000256" key="1">
    <source>
        <dbReference type="SAM" id="Phobius"/>
    </source>
</evidence>
<keyword evidence="3" id="KW-1185">Reference proteome</keyword>
<evidence type="ECO:0000313" key="2">
    <source>
        <dbReference type="EMBL" id="TMR24261.1"/>
    </source>
</evidence>
<keyword evidence="1" id="KW-0812">Transmembrane</keyword>
<comment type="caution">
    <text evidence="2">The sequence shown here is derived from an EMBL/GenBank/DDBJ whole genome shotgun (WGS) entry which is preliminary data.</text>
</comment>
<dbReference type="AlphaFoldDB" id="A0A5S4FVX4"/>
<proteinExistence type="predicted"/>
<reference evidence="2 3" key="1">
    <citation type="submission" date="2019-05" db="EMBL/GenBank/DDBJ databases">
        <title>Draft genome sequence of Nonomuraea turkmeniaca DSM 43926.</title>
        <authorList>
            <person name="Saricaoglu S."/>
            <person name="Isik K."/>
        </authorList>
    </citation>
    <scope>NUCLEOTIDE SEQUENCE [LARGE SCALE GENOMIC DNA]</scope>
    <source>
        <strain evidence="2 3">DSM 43926</strain>
    </source>
</reference>
<keyword evidence="1" id="KW-0472">Membrane</keyword>
<name>A0A5S4FVX4_9ACTN</name>
<keyword evidence="1" id="KW-1133">Transmembrane helix</keyword>
<gene>
    <name evidence="2" type="ORF">ETD86_04935</name>
</gene>
<dbReference type="Proteomes" id="UP000309128">
    <property type="component" value="Unassembled WGS sequence"/>
</dbReference>
<organism evidence="2 3">
    <name type="scientific">Nonomuraea turkmeniaca</name>
    <dbReference type="NCBI Taxonomy" id="103838"/>
    <lineage>
        <taxon>Bacteria</taxon>
        <taxon>Bacillati</taxon>
        <taxon>Actinomycetota</taxon>
        <taxon>Actinomycetes</taxon>
        <taxon>Streptosporangiales</taxon>
        <taxon>Streptosporangiaceae</taxon>
        <taxon>Nonomuraea</taxon>
    </lineage>
</organism>
<sequence>MTPDNLLTTAAITLPILLTLRYVFLCYARPFREHRRCRGTGRIPYPFGLSGWRFCPRCNGTVLRLRLGREQ</sequence>
<dbReference type="OrthoDB" id="3398186at2"/>
<protein>
    <submittedName>
        <fullName evidence="2">Uncharacterized protein</fullName>
    </submittedName>
</protein>
<evidence type="ECO:0000313" key="3">
    <source>
        <dbReference type="Proteomes" id="UP000309128"/>
    </source>
</evidence>